<gene>
    <name evidence="2" type="ORF">ACFO9E_02405</name>
</gene>
<comment type="caution">
    <text evidence="2">The sequence shown here is derived from an EMBL/GenBank/DDBJ whole genome shotgun (WGS) entry which is preliminary data.</text>
</comment>
<dbReference type="EMBL" id="JBHSFE010000003">
    <property type="protein sequence ID" value="MFC4606684.1"/>
    <property type="molecule type" value="Genomic_DNA"/>
</dbReference>
<accession>A0ABV9G234</accession>
<name>A0ABV9G234_9ACTN</name>
<dbReference type="RefSeq" id="WP_381191105.1">
    <property type="nucleotide sequence ID" value="NZ_JBHSFE010000003.1"/>
</dbReference>
<reference evidence="3" key="1">
    <citation type="journal article" date="2019" name="Int. J. Syst. Evol. Microbiol.">
        <title>The Global Catalogue of Microorganisms (GCM) 10K type strain sequencing project: providing services to taxonomists for standard genome sequencing and annotation.</title>
        <authorList>
            <consortium name="The Broad Institute Genomics Platform"/>
            <consortium name="The Broad Institute Genome Sequencing Center for Infectious Disease"/>
            <person name="Wu L."/>
            <person name="Ma J."/>
        </authorList>
    </citation>
    <scope>NUCLEOTIDE SEQUENCE [LARGE SCALE GENOMIC DNA]</scope>
    <source>
        <strain evidence="3">CGMCC 4.7139</strain>
    </source>
</reference>
<evidence type="ECO:0000313" key="2">
    <source>
        <dbReference type="EMBL" id="MFC4606684.1"/>
    </source>
</evidence>
<evidence type="ECO:0008006" key="4">
    <source>
        <dbReference type="Google" id="ProtNLM"/>
    </source>
</evidence>
<dbReference type="Proteomes" id="UP001595993">
    <property type="component" value="Unassembled WGS sequence"/>
</dbReference>
<evidence type="ECO:0000256" key="1">
    <source>
        <dbReference type="SAM" id="MobiDB-lite"/>
    </source>
</evidence>
<proteinExistence type="predicted"/>
<feature type="region of interest" description="Disordered" evidence="1">
    <location>
        <begin position="170"/>
        <end position="214"/>
    </location>
</feature>
<protein>
    <recommendedName>
        <fullName evidence="4">Lipoprotein</fullName>
    </recommendedName>
</protein>
<dbReference type="PROSITE" id="PS51257">
    <property type="entry name" value="PROKAR_LIPOPROTEIN"/>
    <property type="match status" value="1"/>
</dbReference>
<organism evidence="2 3">
    <name type="scientific">Streptomyces maoxianensis</name>
    <dbReference type="NCBI Taxonomy" id="1459942"/>
    <lineage>
        <taxon>Bacteria</taxon>
        <taxon>Bacillati</taxon>
        <taxon>Actinomycetota</taxon>
        <taxon>Actinomycetes</taxon>
        <taxon>Kitasatosporales</taxon>
        <taxon>Streptomycetaceae</taxon>
        <taxon>Streptomyces</taxon>
    </lineage>
</organism>
<evidence type="ECO:0000313" key="3">
    <source>
        <dbReference type="Proteomes" id="UP001595993"/>
    </source>
</evidence>
<keyword evidence="3" id="KW-1185">Reference proteome</keyword>
<sequence length="214" mass="22151">MTPDARARTRRTAATLALLTTAVVLGGCGIRPTQVPVDAGPAPSRVPCEVAGENITPQAQPQGVPVRVYLVCASQLESVDRTARIPGGKAVDSRVQVAQALLDELQKEPSSPEHEAGFATYVRGPLMLSGPRKGDPSGTLRLNRQPEDLPTAALAQIVCTFAESRTAATDGSVLLGGPGEYAPRGYQCSAGAKERPDEAVPTLGPLPSSPSPAP</sequence>